<dbReference type="RefSeq" id="WP_007903491.1">
    <property type="nucleotide sequence ID" value="NZ_ADVG01000001.1"/>
</dbReference>
<evidence type="ECO:0000259" key="1">
    <source>
        <dbReference type="Pfam" id="PF14534"/>
    </source>
</evidence>
<dbReference type="eggNOG" id="COG4994">
    <property type="taxonomic scope" value="Bacteria"/>
</dbReference>
<feature type="domain" description="DUF4440" evidence="1">
    <location>
        <begin position="8"/>
        <end position="113"/>
    </location>
</feature>
<keyword evidence="3" id="KW-1185">Reference proteome</keyword>
<gene>
    <name evidence="2" type="ORF">Krac_9244</name>
</gene>
<evidence type="ECO:0000313" key="2">
    <source>
        <dbReference type="EMBL" id="EFH87893.1"/>
    </source>
</evidence>
<accession>D6TBA9</accession>
<evidence type="ECO:0000313" key="3">
    <source>
        <dbReference type="Proteomes" id="UP000004508"/>
    </source>
</evidence>
<dbReference type="InterPro" id="IPR032710">
    <property type="entry name" value="NTF2-like_dom_sf"/>
</dbReference>
<protein>
    <recommendedName>
        <fullName evidence="1">DUF4440 domain-containing protein</fullName>
    </recommendedName>
</protein>
<name>D6TBA9_KTERA</name>
<dbReference type="Pfam" id="PF14534">
    <property type="entry name" value="DUF4440"/>
    <property type="match status" value="1"/>
</dbReference>
<reference evidence="2 3" key="1">
    <citation type="journal article" date="2011" name="Stand. Genomic Sci.">
        <title>Non-contiguous finished genome sequence and contextual data of the filamentous soil bacterium Ktedonobacter racemifer type strain (SOSP1-21).</title>
        <authorList>
            <person name="Chang Y.J."/>
            <person name="Land M."/>
            <person name="Hauser L."/>
            <person name="Chertkov O."/>
            <person name="Del Rio T.G."/>
            <person name="Nolan M."/>
            <person name="Copeland A."/>
            <person name="Tice H."/>
            <person name="Cheng J.F."/>
            <person name="Lucas S."/>
            <person name="Han C."/>
            <person name="Goodwin L."/>
            <person name="Pitluck S."/>
            <person name="Ivanova N."/>
            <person name="Ovchinikova G."/>
            <person name="Pati A."/>
            <person name="Chen A."/>
            <person name="Palaniappan K."/>
            <person name="Mavromatis K."/>
            <person name="Liolios K."/>
            <person name="Brettin T."/>
            <person name="Fiebig A."/>
            <person name="Rohde M."/>
            <person name="Abt B."/>
            <person name="Goker M."/>
            <person name="Detter J.C."/>
            <person name="Woyke T."/>
            <person name="Bristow J."/>
            <person name="Eisen J.A."/>
            <person name="Markowitz V."/>
            <person name="Hugenholtz P."/>
            <person name="Kyrpides N.C."/>
            <person name="Klenk H.P."/>
            <person name="Lapidus A."/>
        </authorList>
    </citation>
    <scope>NUCLEOTIDE SEQUENCE [LARGE SCALE GENOMIC DNA]</scope>
    <source>
        <strain evidence="3">DSM 44963</strain>
    </source>
</reference>
<comment type="caution">
    <text evidence="2">The sequence shown here is derived from an EMBL/GenBank/DDBJ whole genome shotgun (WGS) entry which is preliminary data.</text>
</comment>
<dbReference type="Gene3D" id="3.10.450.50">
    <property type="match status" value="1"/>
</dbReference>
<dbReference type="Proteomes" id="UP000004508">
    <property type="component" value="Unassembled WGS sequence"/>
</dbReference>
<dbReference type="OrthoDB" id="5383110at2"/>
<sequence>MNHSLEEIVHAEKQFQQAMVNNDVQALARLIHDDLVFIDVEGNVQGKRDDIESHASGAVVQTAVEFVEEPVMQLYGESAIVAVKAHVKVRLQGKPLEAFCRYLRVWLFQDERWANYLGNCTYHLLITTHIICFIHSEVLLLEKYLFAQPHTQAFSGR</sequence>
<dbReference type="AlphaFoldDB" id="D6TBA9"/>
<dbReference type="InParanoid" id="D6TBA9"/>
<organism evidence="2 3">
    <name type="scientific">Ktedonobacter racemifer DSM 44963</name>
    <dbReference type="NCBI Taxonomy" id="485913"/>
    <lineage>
        <taxon>Bacteria</taxon>
        <taxon>Bacillati</taxon>
        <taxon>Chloroflexota</taxon>
        <taxon>Ktedonobacteria</taxon>
        <taxon>Ktedonobacterales</taxon>
        <taxon>Ktedonobacteraceae</taxon>
        <taxon>Ktedonobacter</taxon>
    </lineage>
</organism>
<dbReference type="STRING" id="485913.Krac_9244"/>
<proteinExistence type="predicted"/>
<dbReference type="EMBL" id="ADVG01000001">
    <property type="protein sequence ID" value="EFH87893.1"/>
    <property type="molecule type" value="Genomic_DNA"/>
</dbReference>
<dbReference type="SUPFAM" id="SSF54427">
    <property type="entry name" value="NTF2-like"/>
    <property type="match status" value="1"/>
</dbReference>
<dbReference type="InterPro" id="IPR027843">
    <property type="entry name" value="DUF4440"/>
</dbReference>